<feature type="region of interest" description="Disordered" evidence="1">
    <location>
        <begin position="229"/>
        <end position="248"/>
    </location>
</feature>
<sequence>MSKYISCTATSVQLGHRRFPDCYERPQIKAWRCDLTALSRSHNFYFVACNDTIHVYQPKFPDQSISGEPELIIHPPESSPYLEPGIDHDDPHSITRLHVDYLGQEEIILITCDDGDVVGYRTEEIQRVIDQQKEASDDDNVFQVENSVRTFLHRNVGASAWGLAIHREARMIAISANTHKVTVIAYALAQMNETPEDSPASSDSELEDCSDEEDPSDFPSPRRQDHVITLPARHNVPSVSFNNSGDDPSGRWLTSCSINGETLIWDLHHPDKPVRTIRLGFCASVKDPTKAPQHTPGSCACMRPSNFPHAVWNTMFLDANTAFEDASSRGSPPQSTHPLPYIQDVSRCKNRFTVKSRKIPPPAMVVPPSETMLDDNSSEMDVYEPESSDTDASDAQISSSSDLSGNGDTEANDVLTDAYPSNEALIHTSQDTADESMFDGPTPVHNSFADAPIASHLSLPQTVGNAINAFGVWFQPPQNTATIVWDDDGSDTDDELFIPSSTQAHMAFVNAIRPTRAYCEVSTAFTLARQVRQY</sequence>
<feature type="region of interest" description="Disordered" evidence="1">
    <location>
        <begin position="194"/>
        <end position="224"/>
    </location>
</feature>
<dbReference type="EMBL" id="JAKIXB020000006">
    <property type="protein sequence ID" value="KAL1607270.1"/>
    <property type="molecule type" value="Genomic_DNA"/>
</dbReference>
<evidence type="ECO:0000313" key="3">
    <source>
        <dbReference type="Proteomes" id="UP001521222"/>
    </source>
</evidence>
<dbReference type="Proteomes" id="UP001521222">
    <property type="component" value="Unassembled WGS sequence"/>
</dbReference>
<gene>
    <name evidence="2" type="ORF">SLS59_002233</name>
</gene>
<dbReference type="InterPro" id="IPR036322">
    <property type="entry name" value="WD40_repeat_dom_sf"/>
</dbReference>
<feature type="compositionally biased region" description="Acidic residues" evidence="1">
    <location>
        <begin position="204"/>
        <end position="216"/>
    </location>
</feature>
<dbReference type="Gene3D" id="2.130.10.10">
    <property type="entry name" value="YVTN repeat-like/Quinoprotein amine dehydrogenase"/>
    <property type="match status" value="1"/>
</dbReference>
<dbReference type="Pfam" id="PF08728">
    <property type="entry name" value="CRT10"/>
    <property type="match status" value="1"/>
</dbReference>
<dbReference type="InterPro" id="IPR014839">
    <property type="entry name" value="Crt10"/>
</dbReference>
<evidence type="ECO:0000313" key="2">
    <source>
        <dbReference type="EMBL" id="KAL1607270.1"/>
    </source>
</evidence>
<feature type="compositionally biased region" description="Low complexity" evidence="1">
    <location>
        <begin position="393"/>
        <end position="404"/>
    </location>
</feature>
<feature type="compositionally biased region" description="Acidic residues" evidence="1">
    <location>
        <begin position="372"/>
        <end position="392"/>
    </location>
</feature>
<dbReference type="InterPro" id="IPR015943">
    <property type="entry name" value="WD40/YVTN_repeat-like_dom_sf"/>
</dbReference>
<protein>
    <submittedName>
        <fullName evidence="2">Uncharacterized protein</fullName>
    </submittedName>
</protein>
<name>A0ABR3RS64_9PLEO</name>
<feature type="compositionally biased region" description="Polar residues" evidence="1">
    <location>
        <begin position="237"/>
        <end position="248"/>
    </location>
</feature>
<comment type="caution">
    <text evidence="2">The sequence shown here is derived from an EMBL/GenBank/DDBJ whole genome shotgun (WGS) entry which is preliminary data.</text>
</comment>
<evidence type="ECO:0000256" key="1">
    <source>
        <dbReference type="SAM" id="MobiDB-lite"/>
    </source>
</evidence>
<organism evidence="2 3">
    <name type="scientific">Nothophoma quercina</name>
    <dbReference type="NCBI Taxonomy" id="749835"/>
    <lineage>
        <taxon>Eukaryota</taxon>
        <taxon>Fungi</taxon>
        <taxon>Dikarya</taxon>
        <taxon>Ascomycota</taxon>
        <taxon>Pezizomycotina</taxon>
        <taxon>Dothideomycetes</taxon>
        <taxon>Pleosporomycetidae</taxon>
        <taxon>Pleosporales</taxon>
        <taxon>Pleosporineae</taxon>
        <taxon>Didymellaceae</taxon>
        <taxon>Nothophoma</taxon>
    </lineage>
</organism>
<reference evidence="2 3" key="1">
    <citation type="submission" date="2024-02" db="EMBL/GenBank/DDBJ databases">
        <title>De novo assembly and annotation of 12 fungi associated with fruit tree decline syndrome in Ontario, Canada.</title>
        <authorList>
            <person name="Sulman M."/>
            <person name="Ellouze W."/>
            <person name="Ilyukhin E."/>
        </authorList>
    </citation>
    <scope>NUCLEOTIDE SEQUENCE [LARGE SCALE GENOMIC DNA]</scope>
    <source>
        <strain evidence="2 3">M97-236</strain>
    </source>
</reference>
<feature type="region of interest" description="Disordered" evidence="1">
    <location>
        <begin position="359"/>
        <end position="414"/>
    </location>
</feature>
<accession>A0ABR3RS64</accession>
<keyword evidence="3" id="KW-1185">Reference proteome</keyword>
<dbReference type="SUPFAM" id="SSF50978">
    <property type="entry name" value="WD40 repeat-like"/>
    <property type="match status" value="1"/>
</dbReference>
<proteinExistence type="predicted"/>